<dbReference type="EMBL" id="BAAAYK010000038">
    <property type="protein sequence ID" value="GAA3359791.1"/>
    <property type="molecule type" value="Genomic_DNA"/>
</dbReference>
<dbReference type="InterPro" id="IPR001314">
    <property type="entry name" value="Peptidase_S1A"/>
</dbReference>
<gene>
    <name evidence="6" type="ORF">GCM10020366_37220</name>
</gene>
<dbReference type="SMART" id="SM00020">
    <property type="entry name" value="Tryp_SPc"/>
    <property type="match status" value="1"/>
</dbReference>
<sequence>MHLRTRSFALLCGLALTTAVAGAVPASAIVGGTESAEPYSFMVSLQYDPPRPDGHRCGAVLIAPRWAVTAGHCANSPTGATAGVPRGWQVRIGSLDTTTGGEVTEVDAFYRRHNSYDPPGEDIALLHLRDPAQARPARLADSAPAVGAPVRILGWGAAAAGCGDFDDPECYPSTLREADTRVVPFAECWDDDGSTSPLCIGQAEPPVGPGMTDSGGPALVRDGDGWALAGTVIGPGTRGTDFPDMYTDVAANRAWIEGIVSGTDVPPFDPVPNVAGTAEVGECHGSVVRTATARPDDPALALTNGHCLPSGRPAPGSAVVDRPADLAEPVTIKDSAGYSLATSRAVRLEYATMTGTDIALYRLDKTYAQLGAEGATVFRLPTTPLRAGDRMFLSRLDGRPECAVEAVPRHLREDGYQQDDPVRYAPSDTCASRPGDSGAALLSPDERTIVGINNTSNRDGEQCTNDNPCEVDENGDVTAVRGRSYGQQVHLISACLAAGSRWDGSRPGCALPAAAPPARSPGE</sequence>
<name>A0ABP6RU87_9PSEU</name>
<feature type="domain" description="Peptidase S1" evidence="5">
    <location>
        <begin position="29"/>
        <end position="261"/>
    </location>
</feature>
<feature type="signal peptide" evidence="4">
    <location>
        <begin position="1"/>
        <end position="23"/>
    </location>
</feature>
<keyword evidence="4" id="KW-0732">Signal</keyword>
<dbReference type="PANTHER" id="PTHR24276">
    <property type="entry name" value="POLYSERASE-RELATED"/>
    <property type="match status" value="1"/>
</dbReference>
<evidence type="ECO:0000256" key="3">
    <source>
        <dbReference type="SAM" id="MobiDB-lite"/>
    </source>
</evidence>
<protein>
    <recommendedName>
        <fullName evidence="5">Peptidase S1 domain-containing protein</fullName>
    </recommendedName>
</protein>
<dbReference type="RefSeq" id="WP_258341492.1">
    <property type="nucleotide sequence ID" value="NZ_BAAAYK010000038.1"/>
</dbReference>
<evidence type="ECO:0000256" key="1">
    <source>
        <dbReference type="ARBA" id="ARBA00007664"/>
    </source>
</evidence>
<dbReference type="InterPro" id="IPR050430">
    <property type="entry name" value="Peptidase_S1"/>
</dbReference>
<dbReference type="Proteomes" id="UP001500483">
    <property type="component" value="Unassembled WGS sequence"/>
</dbReference>
<dbReference type="InterPro" id="IPR009003">
    <property type="entry name" value="Peptidase_S1_PA"/>
</dbReference>
<feature type="chain" id="PRO_5045593730" description="Peptidase S1 domain-containing protein" evidence="4">
    <location>
        <begin position="24"/>
        <end position="523"/>
    </location>
</feature>
<dbReference type="PROSITE" id="PS00134">
    <property type="entry name" value="TRYPSIN_HIS"/>
    <property type="match status" value="1"/>
</dbReference>
<reference evidence="7" key="1">
    <citation type="journal article" date="2019" name="Int. J. Syst. Evol. Microbiol.">
        <title>The Global Catalogue of Microorganisms (GCM) 10K type strain sequencing project: providing services to taxonomists for standard genome sequencing and annotation.</title>
        <authorList>
            <consortium name="The Broad Institute Genomics Platform"/>
            <consortium name="The Broad Institute Genome Sequencing Center for Infectious Disease"/>
            <person name="Wu L."/>
            <person name="Ma J."/>
        </authorList>
    </citation>
    <scope>NUCLEOTIDE SEQUENCE [LARGE SCALE GENOMIC DNA]</scope>
    <source>
        <strain evidence="7">JCM 9687</strain>
    </source>
</reference>
<comment type="similarity">
    <text evidence="1">Belongs to the peptidase S1 family.</text>
</comment>
<evidence type="ECO:0000256" key="2">
    <source>
        <dbReference type="ARBA" id="ARBA00023157"/>
    </source>
</evidence>
<accession>A0ABP6RU87</accession>
<dbReference type="PANTHER" id="PTHR24276:SF98">
    <property type="entry name" value="FI18310P1-RELATED"/>
    <property type="match status" value="1"/>
</dbReference>
<dbReference type="InterPro" id="IPR043504">
    <property type="entry name" value="Peptidase_S1_PA_chymotrypsin"/>
</dbReference>
<evidence type="ECO:0000256" key="4">
    <source>
        <dbReference type="SAM" id="SignalP"/>
    </source>
</evidence>
<comment type="caution">
    <text evidence="6">The sequence shown here is derived from an EMBL/GenBank/DDBJ whole genome shotgun (WGS) entry which is preliminary data.</text>
</comment>
<feature type="compositionally biased region" description="Pro residues" evidence="3">
    <location>
        <begin position="514"/>
        <end position="523"/>
    </location>
</feature>
<keyword evidence="7" id="KW-1185">Reference proteome</keyword>
<dbReference type="InterPro" id="IPR018114">
    <property type="entry name" value="TRYPSIN_HIS"/>
</dbReference>
<dbReference type="CDD" id="cd00190">
    <property type="entry name" value="Tryp_SPc"/>
    <property type="match status" value="1"/>
</dbReference>
<dbReference type="PRINTS" id="PR00722">
    <property type="entry name" value="CHYMOTRYPSIN"/>
</dbReference>
<dbReference type="PROSITE" id="PS50240">
    <property type="entry name" value="TRYPSIN_DOM"/>
    <property type="match status" value="1"/>
</dbReference>
<evidence type="ECO:0000259" key="5">
    <source>
        <dbReference type="PROSITE" id="PS50240"/>
    </source>
</evidence>
<evidence type="ECO:0000313" key="7">
    <source>
        <dbReference type="Proteomes" id="UP001500483"/>
    </source>
</evidence>
<dbReference type="Pfam" id="PF00089">
    <property type="entry name" value="Trypsin"/>
    <property type="match status" value="1"/>
</dbReference>
<dbReference type="InterPro" id="IPR001254">
    <property type="entry name" value="Trypsin_dom"/>
</dbReference>
<evidence type="ECO:0000313" key="6">
    <source>
        <dbReference type="EMBL" id="GAA3359791.1"/>
    </source>
</evidence>
<proteinExistence type="inferred from homology"/>
<organism evidence="6 7">
    <name type="scientific">Saccharopolyspora gregorii</name>
    <dbReference type="NCBI Taxonomy" id="33914"/>
    <lineage>
        <taxon>Bacteria</taxon>
        <taxon>Bacillati</taxon>
        <taxon>Actinomycetota</taxon>
        <taxon>Actinomycetes</taxon>
        <taxon>Pseudonocardiales</taxon>
        <taxon>Pseudonocardiaceae</taxon>
        <taxon>Saccharopolyspora</taxon>
    </lineage>
</organism>
<dbReference type="SUPFAM" id="SSF50494">
    <property type="entry name" value="Trypsin-like serine proteases"/>
    <property type="match status" value="2"/>
</dbReference>
<feature type="region of interest" description="Disordered" evidence="3">
    <location>
        <begin position="502"/>
        <end position="523"/>
    </location>
</feature>
<dbReference type="Gene3D" id="2.40.10.10">
    <property type="entry name" value="Trypsin-like serine proteases"/>
    <property type="match status" value="1"/>
</dbReference>
<keyword evidence="2" id="KW-1015">Disulfide bond</keyword>